<keyword evidence="2" id="KW-0488">Methylation</keyword>
<organism evidence="7 9">
    <name type="scientific">Pseudomonas aeruginosa</name>
    <dbReference type="NCBI Taxonomy" id="287"/>
    <lineage>
        <taxon>Bacteria</taxon>
        <taxon>Pseudomonadati</taxon>
        <taxon>Pseudomonadota</taxon>
        <taxon>Gammaproteobacteria</taxon>
        <taxon>Pseudomonadales</taxon>
        <taxon>Pseudomonadaceae</taxon>
        <taxon>Pseudomonas</taxon>
    </lineage>
</organism>
<keyword evidence="5 6" id="KW-0472">Membrane</keyword>
<evidence type="ECO:0000313" key="7">
    <source>
        <dbReference type="EMBL" id="OTI58580.1"/>
    </source>
</evidence>
<dbReference type="GO" id="GO:0016020">
    <property type="term" value="C:membrane"/>
    <property type="evidence" value="ECO:0007669"/>
    <property type="project" value="UniProtKB-SubCell"/>
</dbReference>
<reference evidence="8 10" key="3">
    <citation type="submission" date="2019-01" db="EMBL/GenBank/DDBJ databases">
        <title>The Pseudomonas aeruginosa pan-genome provides new insights on its population structure, horizontal gene transfer and pathogenicity.</title>
        <authorList>
            <person name="Freschi L."/>
            <person name="Vincent A.T."/>
            <person name="Jeukens J."/>
            <person name="Emond-Rheault J.-G."/>
            <person name="Kukavica-Ibrulj I."/>
            <person name="Dupont M.-J."/>
            <person name="Charette S.J."/>
            <person name="Boyle B."/>
            <person name="Levesque R.C."/>
        </authorList>
    </citation>
    <scope>NUCLEOTIDE SEQUENCE [LARGE SCALE GENOMIC DNA]</scope>
    <source>
        <strain evidence="8 10">PA-W36</strain>
    </source>
</reference>
<dbReference type="Pfam" id="PF07963">
    <property type="entry name" value="N_methyl"/>
    <property type="match status" value="1"/>
</dbReference>
<evidence type="ECO:0000256" key="4">
    <source>
        <dbReference type="ARBA" id="ARBA00022989"/>
    </source>
</evidence>
<keyword evidence="3 6" id="KW-0812">Transmembrane</keyword>
<reference evidence="8 10" key="2">
    <citation type="submission" date="2017-08" db="EMBL/GenBank/DDBJ databases">
        <authorList>
            <person name="Feschi L."/>
            <person name="Jeukens J."/>
            <person name="Emond-Rheault J.-G."/>
            <person name="Kukavica-Ibrulj I."/>
            <person name="Boyle B."/>
            <person name="Levesque R.C."/>
        </authorList>
    </citation>
    <scope>NUCLEOTIDE SEQUENCE [LARGE SCALE GENOMIC DNA]</scope>
    <source>
        <strain evidence="8 10">PA-W36</strain>
    </source>
</reference>
<accession>A0A241XMX6</accession>
<dbReference type="EMBL" id="NFFZ01000013">
    <property type="protein sequence ID" value="OTI58580.1"/>
    <property type="molecule type" value="Genomic_DNA"/>
</dbReference>
<proteinExistence type="predicted"/>
<dbReference type="Proteomes" id="UP000194857">
    <property type="component" value="Unassembled WGS sequence"/>
</dbReference>
<comment type="caution">
    <text evidence="7">The sequence shown here is derived from an EMBL/GenBank/DDBJ whole genome shotgun (WGS) entry which is preliminary data.</text>
</comment>
<dbReference type="PROSITE" id="PS00409">
    <property type="entry name" value="PROKAR_NTER_METHYL"/>
    <property type="match status" value="1"/>
</dbReference>
<evidence type="ECO:0000256" key="5">
    <source>
        <dbReference type="ARBA" id="ARBA00023136"/>
    </source>
</evidence>
<evidence type="ECO:0000313" key="9">
    <source>
        <dbReference type="Proteomes" id="UP000194857"/>
    </source>
</evidence>
<dbReference type="PANTHER" id="PTHR39583">
    <property type="entry name" value="TYPE II SECRETION SYSTEM PROTEIN J-RELATED"/>
    <property type="match status" value="1"/>
</dbReference>
<dbReference type="RefSeq" id="WP_003097721.1">
    <property type="nucleotide sequence ID" value="NZ_BAABSN010000002.1"/>
</dbReference>
<reference evidence="7 9" key="1">
    <citation type="submission" date="2017-05" db="EMBL/GenBank/DDBJ databases">
        <authorList>
            <person name="Song R."/>
            <person name="Chenine A.L."/>
            <person name="Ruprecht R.M."/>
        </authorList>
    </citation>
    <scope>NUCLEOTIDE SEQUENCE [LARGE SCALE GENOMIC DNA]</scope>
    <source>
        <strain evidence="7 9">S567_C10_BS</strain>
    </source>
</reference>
<feature type="transmembrane region" description="Helical" evidence="6">
    <location>
        <begin position="13"/>
        <end position="31"/>
    </location>
</feature>
<evidence type="ECO:0000256" key="1">
    <source>
        <dbReference type="ARBA" id="ARBA00004167"/>
    </source>
</evidence>
<protein>
    <submittedName>
        <fullName evidence="7">Type II secretion system protein</fullName>
    </submittedName>
</protein>
<comment type="subcellular location">
    <subcellularLocation>
        <location evidence="1">Membrane</location>
        <topology evidence="1">Single-pass membrane protein</topology>
    </subcellularLocation>
</comment>
<dbReference type="Proteomes" id="UP000284767">
    <property type="component" value="Unassembled WGS sequence"/>
</dbReference>
<accession>A0A1S1CA72</accession>
<dbReference type="EMBL" id="NSNE01000001">
    <property type="protein sequence ID" value="RPM23011.1"/>
    <property type="molecule type" value="Genomic_DNA"/>
</dbReference>
<dbReference type="InterPro" id="IPR051621">
    <property type="entry name" value="T2SS_protein_J"/>
</dbReference>
<evidence type="ECO:0000256" key="6">
    <source>
        <dbReference type="SAM" id="Phobius"/>
    </source>
</evidence>
<evidence type="ECO:0000256" key="3">
    <source>
        <dbReference type="ARBA" id="ARBA00022692"/>
    </source>
</evidence>
<sequence length="141" mass="15230">MPARQEGFTLLEAVVALTLLAVVGGALFAWLNSAFRSMQRVEAAELRIETAWVAMAYLERMNPALEPAGRVRLGHYRLEWRSSPLSASKAAVGRHSGSPGIYDVTLFRVVASIRAGDGTPQTLQLELPGYVVIPARLGDGP</sequence>
<gene>
    <name evidence="7" type="ORF">CAZ10_23440</name>
    <name evidence="8" type="ORF">IPC1295_00445</name>
</gene>
<name>A0A241XMX6_PSEAI</name>
<evidence type="ECO:0000313" key="10">
    <source>
        <dbReference type="Proteomes" id="UP000284767"/>
    </source>
</evidence>
<keyword evidence="4 6" id="KW-1133">Transmembrane helix</keyword>
<evidence type="ECO:0000313" key="8">
    <source>
        <dbReference type="EMBL" id="RPM23011.1"/>
    </source>
</evidence>
<dbReference type="PANTHER" id="PTHR39583:SF2">
    <property type="entry name" value="TYPE II SECRETION SYSTEM PROTEIN J"/>
    <property type="match status" value="1"/>
</dbReference>
<evidence type="ECO:0000256" key="2">
    <source>
        <dbReference type="ARBA" id="ARBA00022481"/>
    </source>
</evidence>
<dbReference type="InterPro" id="IPR012902">
    <property type="entry name" value="N_methyl_site"/>
</dbReference>
<dbReference type="AlphaFoldDB" id="A0A241XMX6"/>